<keyword evidence="4" id="KW-0238">DNA-binding</keyword>
<dbReference type="PRINTS" id="PR00367">
    <property type="entry name" value="ETHRSPELEMNT"/>
</dbReference>
<evidence type="ECO:0000313" key="9">
    <source>
        <dbReference type="Proteomes" id="UP000826271"/>
    </source>
</evidence>
<evidence type="ECO:0000256" key="6">
    <source>
        <dbReference type="ARBA" id="ARBA00023242"/>
    </source>
</evidence>
<dbReference type="Proteomes" id="UP000826271">
    <property type="component" value="Unassembled WGS sequence"/>
</dbReference>
<protein>
    <recommendedName>
        <fullName evidence="7">AP2/ERF domain-containing protein</fullName>
    </recommendedName>
</protein>
<dbReference type="SMART" id="SM00380">
    <property type="entry name" value="AP2"/>
    <property type="match status" value="1"/>
</dbReference>
<keyword evidence="3" id="KW-0805">Transcription regulation</keyword>
<dbReference type="InterPro" id="IPR036955">
    <property type="entry name" value="AP2/ERF_dom_sf"/>
</dbReference>
<organism evidence="8 9">
    <name type="scientific">Buddleja alternifolia</name>
    <dbReference type="NCBI Taxonomy" id="168488"/>
    <lineage>
        <taxon>Eukaryota</taxon>
        <taxon>Viridiplantae</taxon>
        <taxon>Streptophyta</taxon>
        <taxon>Embryophyta</taxon>
        <taxon>Tracheophyta</taxon>
        <taxon>Spermatophyta</taxon>
        <taxon>Magnoliopsida</taxon>
        <taxon>eudicotyledons</taxon>
        <taxon>Gunneridae</taxon>
        <taxon>Pentapetalae</taxon>
        <taxon>asterids</taxon>
        <taxon>lamiids</taxon>
        <taxon>Lamiales</taxon>
        <taxon>Scrophulariaceae</taxon>
        <taxon>Buddlejeae</taxon>
        <taxon>Buddleja</taxon>
    </lineage>
</organism>
<dbReference type="PANTHER" id="PTHR31194:SF140">
    <property type="entry name" value="ETHYLENE-RESPONSIVE TRANSCRIPTION FACTOR CRF2"/>
    <property type="match status" value="1"/>
</dbReference>
<feature type="domain" description="AP2/ERF" evidence="7">
    <location>
        <begin position="79"/>
        <end position="136"/>
    </location>
</feature>
<dbReference type="GO" id="GO:0006952">
    <property type="term" value="P:defense response"/>
    <property type="evidence" value="ECO:0007669"/>
    <property type="project" value="UniProtKB-KW"/>
</dbReference>
<accession>A0AAV6Y9L6</accession>
<keyword evidence="6" id="KW-0539">Nucleus</keyword>
<evidence type="ECO:0000256" key="2">
    <source>
        <dbReference type="ARBA" id="ARBA00022821"/>
    </source>
</evidence>
<keyword evidence="5" id="KW-0804">Transcription</keyword>
<dbReference type="InterPro" id="IPR050913">
    <property type="entry name" value="AP2/ERF_ERF"/>
</dbReference>
<keyword evidence="9" id="KW-1185">Reference proteome</keyword>
<proteinExistence type="predicted"/>
<gene>
    <name evidence="8" type="ORF">BUALT_Bualt01G0236200</name>
</gene>
<dbReference type="FunFam" id="3.30.730.10:FF:000001">
    <property type="entry name" value="Ethylene-responsive transcription factor 2"/>
    <property type="match status" value="1"/>
</dbReference>
<dbReference type="GO" id="GO:0005634">
    <property type="term" value="C:nucleus"/>
    <property type="evidence" value="ECO:0007669"/>
    <property type="project" value="UniProtKB-SubCell"/>
</dbReference>
<dbReference type="InterPro" id="IPR001471">
    <property type="entry name" value="AP2/ERF_dom"/>
</dbReference>
<comment type="caution">
    <text evidence="8">The sequence shown here is derived from an EMBL/GenBank/DDBJ whole genome shotgun (WGS) entry which is preliminary data.</text>
</comment>
<evidence type="ECO:0000313" key="8">
    <source>
        <dbReference type="EMBL" id="KAG8391911.1"/>
    </source>
</evidence>
<dbReference type="CDD" id="cd00018">
    <property type="entry name" value="AP2"/>
    <property type="match status" value="1"/>
</dbReference>
<dbReference type="GO" id="GO:0003700">
    <property type="term" value="F:DNA-binding transcription factor activity"/>
    <property type="evidence" value="ECO:0007669"/>
    <property type="project" value="InterPro"/>
</dbReference>
<reference evidence="8" key="1">
    <citation type="submission" date="2019-10" db="EMBL/GenBank/DDBJ databases">
        <authorList>
            <person name="Zhang R."/>
            <person name="Pan Y."/>
            <person name="Wang J."/>
            <person name="Ma R."/>
            <person name="Yu S."/>
        </authorList>
    </citation>
    <scope>NUCLEOTIDE SEQUENCE</scope>
    <source>
        <strain evidence="8">LA-IB0</strain>
        <tissue evidence="8">Leaf</tissue>
    </source>
</reference>
<evidence type="ECO:0000256" key="3">
    <source>
        <dbReference type="ARBA" id="ARBA00023015"/>
    </source>
</evidence>
<dbReference type="SUPFAM" id="SSF54171">
    <property type="entry name" value="DNA-binding domain"/>
    <property type="match status" value="1"/>
</dbReference>
<evidence type="ECO:0000256" key="1">
    <source>
        <dbReference type="ARBA" id="ARBA00004123"/>
    </source>
</evidence>
<dbReference type="EMBL" id="WHWC01000001">
    <property type="protein sequence ID" value="KAG8391911.1"/>
    <property type="molecule type" value="Genomic_DNA"/>
</dbReference>
<dbReference type="InterPro" id="IPR016177">
    <property type="entry name" value="DNA-bd_dom_sf"/>
</dbReference>
<dbReference type="GO" id="GO:0003677">
    <property type="term" value="F:DNA binding"/>
    <property type="evidence" value="ECO:0007669"/>
    <property type="project" value="UniProtKB-KW"/>
</dbReference>
<name>A0AAV6Y9L6_9LAMI</name>
<evidence type="ECO:0000256" key="4">
    <source>
        <dbReference type="ARBA" id="ARBA00023125"/>
    </source>
</evidence>
<dbReference type="AlphaFoldDB" id="A0AAV6Y9L6"/>
<dbReference type="Gene3D" id="3.30.730.10">
    <property type="entry name" value="AP2/ERF domain"/>
    <property type="match status" value="1"/>
</dbReference>
<evidence type="ECO:0000259" key="7">
    <source>
        <dbReference type="PROSITE" id="PS51032"/>
    </source>
</evidence>
<evidence type="ECO:0000256" key="5">
    <source>
        <dbReference type="ARBA" id="ARBA00023163"/>
    </source>
</evidence>
<keyword evidence="2" id="KW-0611">Plant defense</keyword>
<dbReference type="PROSITE" id="PS51032">
    <property type="entry name" value="AP2_ERF"/>
    <property type="match status" value="1"/>
</dbReference>
<sequence>MRVCEFSSKTPHLVRISVTDADATDSSGDECENVTFRRVKKLVNEIKIEIANPKIINKESHKKKKRATLPKLAESQMKKFRGVRQRPWGKWAAEIRDPAKRERIWLGTFDTAEAAALAYDREALRIRGPDALTNFLKPPEKVTPAAVTSVSGYDIAKDTSCEKPCSPTSVLGFNTKNVIDDVENRGVAVVENSCALVESVNEPDEVELLMEDCLPLDQCFLNDYFDFRSPSPLIYDEISVPEEVLVENFDGVAIDLGDDFESLTWDVNEFFEDQTFGGLEN</sequence>
<dbReference type="PANTHER" id="PTHR31194">
    <property type="entry name" value="SHN SHINE , DNA BINDING / TRANSCRIPTION FACTOR"/>
    <property type="match status" value="1"/>
</dbReference>
<dbReference type="Pfam" id="PF00847">
    <property type="entry name" value="AP2"/>
    <property type="match status" value="1"/>
</dbReference>
<comment type="subcellular location">
    <subcellularLocation>
        <location evidence="1">Nucleus</location>
    </subcellularLocation>
</comment>